<keyword evidence="2" id="KW-1185">Reference proteome</keyword>
<dbReference type="InterPro" id="IPR032675">
    <property type="entry name" value="LRR_dom_sf"/>
</dbReference>
<dbReference type="Proteomes" id="UP000243579">
    <property type="component" value="Unassembled WGS sequence"/>
</dbReference>
<proteinExistence type="predicted"/>
<name>A0A1V9ZAM7_ACHHY</name>
<evidence type="ECO:0000313" key="1">
    <source>
        <dbReference type="EMBL" id="OQR95038.1"/>
    </source>
</evidence>
<evidence type="ECO:0000313" key="2">
    <source>
        <dbReference type="Proteomes" id="UP000243579"/>
    </source>
</evidence>
<comment type="caution">
    <text evidence="1">The sequence shown here is derived from an EMBL/GenBank/DDBJ whole genome shotgun (WGS) entry which is preliminary data.</text>
</comment>
<sequence>MPFIPKFPAMPTSLLSHLEAKLDALCSNLDYVPYGELSVVEKLLVDECIDDFDVENPVRLPVSCSALEAFHIDISRNMLVPMVSAIALASASLNSHLLTSSPTLCGDICPLQGGAKTQACVYYPAALTDFKCQQSSLGICVNTTEVGSAVKCLSNTWADHGSYEIGIRGATGSFGRSEPIREVQKYSAANVTELVLKNYNDAKVPLMLLDGAFSESSLSSLWIENVDLSLQRNIFPNDLKTLVLRKTGLRRIPKEVFTLSNLKRLEISGQFLDTSWLSKDEEAFVRRVNCTFG</sequence>
<reference evidence="1 2" key="1">
    <citation type="journal article" date="2014" name="Genome Biol. Evol.">
        <title>The secreted proteins of Achlya hypogyna and Thraustotheca clavata identify the ancestral oomycete secretome and reveal gene acquisitions by horizontal gene transfer.</title>
        <authorList>
            <person name="Misner I."/>
            <person name="Blouin N."/>
            <person name="Leonard G."/>
            <person name="Richards T.A."/>
            <person name="Lane C.E."/>
        </authorList>
    </citation>
    <scope>NUCLEOTIDE SEQUENCE [LARGE SCALE GENOMIC DNA]</scope>
    <source>
        <strain evidence="1 2">ATCC 48635</strain>
    </source>
</reference>
<dbReference type="Gene3D" id="3.80.10.10">
    <property type="entry name" value="Ribonuclease Inhibitor"/>
    <property type="match status" value="1"/>
</dbReference>
<organism evidence="1 2">
    <name type="scientific">Achlya hypogyna</name>
    <name type="common">Oomycete</name>
    <name type="synonym">Protoachlya hypogyna</name>
    <dbReference type="NCBI Taxonomy" id="1202772"/>
    <lineage>
        <taxon>Eukaryota</taxon>
        <taxon>Sar</taxon>
        <taxon>Stramenopiles</taxon>
        <taxon>Oomycota</taxon>
        <taxon>Saprolegniomycetes</taxon>
        <taxon>Saprolegniales</taxon>
        <taxon>Achlyaceae</taxon>
        <taxon>Achlya</taxon>
    </lineage>
</organism>
<accession>A0A1V9ZAM7</accession>
<protein>
    <submittedName>
        <fullName evidence="1">Uncharacterized protein</fullName>
    </submittedName>
</protein>
<dbReference type="EMBL" id="JNBR01000338">
    <property type="protein sequence ID" value="OQR95038.1"/>
    <property type="molecule type" value="Genomic_DNA"/>
</dbReference>
<dbReference type="SUPFAM" id="SSF52058">
    <property type="entry name" value="L domain-like"/>
    <property type="match status" value="1"/>
</dbReference>
<gene>
    <name evidence="1" type="ORF">ACHHYP_00487</name>
</gene>
<dbReference type="AlphaFoldDB" id="A0A1V9ZAM7"/>